<name>A0ACA9MV42_9GLOM</name>
<reference evidence="1" key="1">
    <citation type="submission" date="2021-06" db="EMBL/GenBank/DDBJ databases">
        <authorList>
            <person name="Kallberg Y."/>
            <person name="Tangrot J."/>
            <person name="Rosling A."/>
        </authorList>
    </citation>
    <scope>NUCLEOTIDE SEQUENCE</scope>
    <source>
        <strain evidence="1">MA461A</strain>
    </source>
</reference>
<keyword evidence="2" id="KW-1185">Reference proteome</keyword>
<proteinExistence type="predicted"/>
<organism evidence="1 2">
    <name type="scientific">Racocetra persica</name>
    <dbReference type="NCBI Taxonomy" id="160502"/>
    <lineage>
        <taxon>Eukaryota</taxon>
        <taxon>Fungi</taxon>
        <taxon>Fungi incertae sedis</taxon>
        <taxon>Mucoromycota</taxon>
        <taxon>Glomeromycotina</taxon>
        <taxon>Glomeromycetes</taxon>
        <taxon>Diversisporales</taxon>
        <taxon>Gigasporaceae</taxon>
        <taxon>Racocetra</taxon>
    </lineage>
</organism>
<sequence>MPSQCFKGHYLNTKYYDQWWKPVVAEFAISTRLVHCRPGQKCVPSLCENRHPLYMQISSASSAWT</sequence>
<dbReference type="EMBL" id="CAJVQC010009906">
    <property type="protein sequence ID" value="CAG8610458.1"/>
    <property type="molecule type" value="Genomic_DNA"/>
</dbReference>
<accession>A0ACA9MV42</accession>
<dbReference type="Proteomes" id="UP000789920">
    <property type="component" value="Unassembled WGS sequence"/>
</dbReference>
<gene>
    <name evidence="1" type="ORF">RPERSI_LOCUS6287</name>
</gene>
<protein>
    <submittedName>
        <fullName evidence="1">26699_t:CDS:1</fullName>
    </submittedName>
</protein>
<evidence type="ECO:0000313" key="1">
    <source>
        <dbReference type="EMBL" id="CAG8610458.1"/>
    </source>
</evidence>
<comment type="caution">
    <text evidence="1">The sequence shown here is derived from an EMBL/GenBank/DDBJ whole genome shotgun (WGS) entry which is preliminary data.</text>
</comment>
<feature type="non-terminal residue" evidence="1">
    <location>
        <position position="65"/>
    </location>
</feature>
<evidence type="ECO:0000313" key="2">
    <source>
        <dbReference type="Proteomes" id="UP000789920"/>
    </source>
</evidence>